<proteinExistence type="predicted"/>
<gene>
    <name evidence="2" type="ORF">HGA11_30175</name>
</gene>
<dbReference type="AlphaFoldDB" id="A0A7X6S027"/>
<reference evidence="2 3" key="1">
    <citation type="submission" date="2020-04" db="EMBL/GenBank/DDBJ databases">
        <title>MicrobeNet Type strains.</title>
        <authorList>
            <person name="Nicholson A.C."/>
        </authorList>
    </citation>
    <scope>NUCLEOTIDE SEQUENCE [LARGE SCALE GENOMIC DNA]</scope>
    <source>
        <strain evidence="2 3">ATCC 700731</strain>
    </source>
</reference>
<evidence type="ECO:0000313" key="2">
    <source>
        <dbReference type="EMBL" id="NKZ15246.1"/>
    </source>
</evidence>
<evidence type="ECO:0000313" key="3">
    <source>
        <dbReference type="Proteomes" id="UP000518188"/>
    </source>
</evidence>
<accession>A0A7X6S027</accession>
<dbReference type="RefSeq" id="WP_162563197.1">
    <property type="nucleotide sequence ID" value="NZ_HG322952.1"/>
</dbReference>
<dbReference type="Proteomes" id="UP000518188">
    <property type="component" value="Unassembled WGS sequence"/>
</dbReference>
<feature type="signal peptide" evidence="1">
    <location>
        <begin position="1"/>
        <end position="21"/>
    </location>
</feature>
<evidence type="ECO:0008006" key="4">
    <source>
        <dbReference type="Google" id="ProtNLM"/>
    </source>
</evidence>
<name>A0A7X6S027_9MYCO</name>
<feature type="chain" id="PRO_5038810341" description="Secreted protein" evidence="1">
    <location>
        <begin position="22"/>
        <end position="140"/>
    </location>
</feature>
<evidence type="ECO:0000256" key="1">
    <source>
        <dbReference type="SAM" id="SignalP"/>
    </source>
</evidence>
<keyword evidence="1" id="KW-0732">Signal</keyword>
<dbReference type="EMBL" id="JAAXPJ010000017">
    <property type="protein sequence ID" value="NKZ15246.1"/>
    <property type="molecule type" value="Genomic_DNA"/>
</dbReference>
<protein>
    <recommendedName>
        <fullName evidence="4">Secreted protein</fullName>
    </recommendedName>
</protein>
<organism evidence="2 3">
    <name type="scientific">Mycolicibacterium septicum DSM 44393</name>
    <dbReference type="NCBI Taxonomy" id="1341646"/>
    <lineage>
        <taxon>Bacteria</taxon>
        <taxon>Bacillati</taxon>
        <taxon>Actinomycetota</taxon>
        <taxon>Actinomycetes</taxon>
        <taxon>Mycobacteriales</taxon>
        <taxon>Mycobacteriaceae</taxon>
        <taxon>Mycolicibacterium</taxon>
    </lineage>
</organism>
<sequence length="140" mass="14659">MRLVMGFIPAMVLAGTAVGFAGPAAAEELNGTYRYDHDGPSTWSTWTVTSCGAGCADVSATGGANWAPYGGQAHLDSGRWTMVSPWPDAGTCEGAPLVASRTLSWDDATLTGNGFATWEKSDCGPAERSERFSFTLTKLS</sequence>
<comment type="caution">
    <text evidence="2">The sequence shown here is derived from an EMBL/GenBank/DDBJ whole genome shotgun (WGS) entry which is preliminary data.</text>
</comment>